<protein>
    <recommendedName>
        <fullName evidence="1">KTSC domain-containing protein</fullName>
    </recommendedName>
</protein>
<sequence length="33" mass="3911">MESAIHRALLDADSKGQYFQERIRDRYPCERVG</sequence>
<dbReference type="EMBL" id="JAUSUT010000001">
    <property type="protein sequence ID" value="MDQ0379404.1"/>
    <property type="molecule type" value="Genomic_DNA"/>
</dbReference>
<evidence type="ECO:0000259" key="1">
    <source>
        <dbReference type="Pfam" id="PF13619"/>
    </source>
</evidence>
<accession>A0ABU0EW86</accession>
<dbReference type="Pfam" id="PF13619">
    <property type="entry name" value="KTSC"/>
    <property type="match status" value="1"/>
</dbReference>
<evidence type="ECO:0000313" key="3">
    <source>
        <dbReference type="Proteomes" id="UP001229651"/>
    </source>
</evidence>
<feature type="domain" description="KTSC" evidence="1">
    <location>
        <begin position="3"/>
        <end position="27"/>
    </location>
</feature>
<organism evidence="2 3">
    <name type="scientific">Amycolatopsis thermophila</name>
    <dbReference type="NCBI Taxonomy" id="206084"/>
    <lineage>
        <taxon>Bacteria</taxon>
        <taxon>Bacillati</taxon>
        <taxon>Actinomycetota</taxon>
        <taxon>Actinomycetes</taxon>
        <taxon>Pseudonocardiales</taxon>
        <taxon>Pseudonocardiaceae</taxon>
        <taxon>Amycolatopsis</taxon>
    </lineage>
</organism>
<keyword evidence="3" id="KW-1185">Reference proteome</keyword>
<name>A0ABU0EW86_9PSEU</name>
<comment type="caution">
    <text evidence="2">The sequence shown here is derived from an EMBL/GenBank/DDBJ whole genome shotgun (WGS) entry which is preliminary data.</text>
</comment>
<evidence type="ECO:0000313" key="2">
    <source>
        <dbReference type="EMBL" id="MDQ0379404.1"/>
    </source>
</evidence>
<gene>
    <name evidence="2" type="ORF">FB470_003398</name>
</gene>
<dbReference type="Proteomes" id="UP001229651">
    <property type="component" value="Unassembled WGS sequence"/>
</dbReference>
<dbReference type="InterPro" id="IPR025309">
    <property type="entry name" value="KTSC_dom"/>
</dbReference>
<proteinExistence type="predicted"/>
<reference evidence="2 3" key="1">
    <citation type="submission" date="2023-07" db="EMBL/GenBank/DDBJ databases">
        <title>Sequencing the genomes of 1000 actinobacteria strains.</title>
        <authorList>
            <person name="Klenk H.-P."/>
        </authorList>
    </citation>
    <scope>NUCLEOTIDE SEQUENCE [LARGE SCALE GENOMIC DNA]</scope>
    <source>
        <strain evidence="2 3">DSM 45805</strain>
    </source>
</reference>